<proteinExistence type="predicted"/>
<keyword evidence="2" id="KW-1185">Reference proteome</keyword>
<protein>
    <submittedName>
        <fullName evidence="1">SapC protein</fullName>
    </submittedName>
</protein>
<dbReference type="InterPro" id="IPR010836">
    <property type="entry name" value="SapC"/>
</dbReference>
<dbReference type="Pfam" id="PF07277">
    <property type="entry name" value="SapC"/>
    <property type="match status" value="1"/>
</dbReference>
<sequence>MSLVALNPNAHKALKINPQQVPHVGANAHLIPVVVSEFQKLVVNYPIVFTKHADTGQFVCSALTGFSEGENLFWQEGRWQALYIPAQIERHPFFVGQDTDAQGNAKPVICFDDASPAIADTDGDALFNDDGTPTSLLNEKQQLLAQLLDGEQQTQQFIDALLSHSLITPIKLAVTFADGSEHTVQGLFTIDEEKLSQLSAEAITSLHAGQWLGAIYTLIASTAQIYALIDRKNQRIEHGNAWFS</sequence>
<evidence type="ECO:0000313" key="2">
    <source>
        <dbReference type="Proteomes" id="UP000184520"/>
    </source>
</evidence>
<evidence type="ECO:0000313" key="1">
    <source>
        <dbReference type="EMBL" id="SHG16506.1"/>
    </source>
</evidence>
<dbReference type="EMBL" id="FQWD01000002">
    <property type="protein sequence ID" value="SHG16506.1"/>
    <property type="molecule type" value="Genomic_DNA"/>
</dbReference>
<dbReference type="RefSeq" id="WP_073320185.1">
    <property type="nucleotide sequence ID" value="NZ_FQWD01000002.1"/>
</dbReference>
<dbReference type="Proteomes" id="UP000184520">
    <property type="component" value="Unassembled WGS sequence"/>
</dbReference>
<dbReference type="OrthoDB" id="8888710at2"/>
<organism evidence="1 2">
    <name type="scientific">Marisediminitalea aggregata</name>
    <dbReference type="NCBI Taxonomy" id="634436"/>
    <lineage>
        <taxon>Bacteria</taxon>
        <taxon>Pseudomonadati</taxon>
        <taxon>Pseudomonadota</taxon>
        <taxon>Gammaproteobacteria</taxon>
        <taxon>Alteromonadales</taxon>
        <taxon>Alteromonadaceae</taxon>
        <taxon>Marisediminitalea</taxon>
    </lineage>
</organism>
<accession>A0A1M5HKM1</accession>
<dbReference type="STRING" id="634436.SAMN05216361_1512"/>
<gene>
    <name evidence="1" type="ORF">SAMN05216361_1512</name>
</gene>
<reference evidence="2" key="1">
    <citation type="submission" date="2016-11" db="EMBL/GenBank/DDBJ databases">
        <authorList>
            <person name="Varghese N."/>
            <person name="Submissions S."/>
        </authorList>
    </citation>
    <scope>NUCLEOTIDE SEQUENCE [LARGE SCALE GENOMIC DNA]</scope>
    <source>
        <strain evidence="2">CGMCC 1.8995</strain>
    </source>
</reference>
<dbReference type="AlphaFoldDB" id="A0A1M5HKM1"/>
<name>A0A1M5HKM1_9ALTE</name>